<keyword evidence="3" id="KW-0378">Hydrolase</keyword>
<dbReference type="Pfam" id="PF00782">
    <property type="entry name" value="DSPc"/>
    <property type="match status" value="1"/>
</dbReference>
<dbReference type="EMBL" id="JASJQH010001033">
    <property type="protein sequence ID" value="KAK9762249.1"/>
    <property type="molecule type" value="Genomic_DNA"/>
</dbReference>
<evidence type="ECO:0000256" key="5">
    <source>
        <dbReference type="SAM" id="MobiDB-lite"/>
    </source>
</evidence>
<comment type="similarity">
    <text evidence="1">Belongs to the protein-tyrosine phosphatase family. Non-receptor class dual specificity subfamily.</text>
</comment>
<dbReference type="Proteomes" id="UP001479436">
    <property type="component" value="Unassembled WGS sequence"/>
</dbReference>
<dbReference type="InterPro" id="IPR000387">
    <property type="entry name" value="Tyr_Pase_dom"/>
</dbReference>
<dbReference type="InterPro" id="IPR016130">
    <property type="entry name" value="Tyr_Pase_AS"/>
</dbReference>
<gene>
    <name evidence="8" type="primary">DUSP19</name>
    <name evidence="8" type="ORF">K7432_012206</name>
</gene>
<comment type="caution">
    <text evidence="8">The sequence shown here is derived from an EMBL/GenBank/DDBJ whole genome shotgun (WGS) entry which is preliminary data.</text>
</comment>
<dbReference type="PANTHER" id="PTHR10159:SF519">
    <property type="entry name" value="DUAL SPECIFICITY PROTEIN PHOSPHATASE MPK3"/>
    <property type="match status" value="1"/>
</dbReference>
<keyword evidence="4" id="KW-0904">Protein phosphatase</keyword>
<protein>
    <recommendedName>
        <fullName evidence="2">protein-tyrosine-phosphatase</fullName>
        <ecNumber evidence="2">3.1.3.48</ecNumber>
    </recommendedName>
</protein>
<dbReference type="InterPro" id="IPR020422">
    <property type="entry name" value="TYR_PHOSPHATASE_DUAL_dom"/>
</dbReference>
<feature type="domain" description="Tyrosine-protein phosphatase" evidence="6">
    <location>
        <begin position="21"/>
        <end position="202"/>
    </location>
</feature>
<name>A0ABR2WL53_9FUNG</name>
<feature type="domain" description="Tyrosine specific protein phosphatases" evidence="7">
    <location>
        <begin position="126"/>
        <end position="181"/>
    </location>
</feature>
<evidence type="ECO:0000259" key="7">
    <source>
        <dbReference type="PROSITE" id="PS50056"/>
    </source>
</evidence>
<dbReference type="CDD" id="cd14498">
    <property type="entry name" value="DSP"/>
    <property type="match status" value="1"/>
</dbReference>
<dbReference type="EC" id="3.1.3.48" evidence="2"/>
<dbReference type="SUPFAM" id="SSF52799">
    <property type="entry name" value="(Phosphotyrosine protein) phosphatases II"/>
    <property type="match status" value="1"/>
</dbReference>
<sequence>MTHTSTTVPLPVSISYGDKIPISTVVKDFLYLGNQQNAKSRKECYDHRITHIINLSKTQNYFEKDITYIYDKGRPKIVKRAALENGLMVEHPPDRRILFCFQPVYLKVPVLDSVDANLLPHFTACFDFIQNARSQLGKNARILVHCQAGISRSATVVIAYLMKYQDISLDEAYILVHLARPIICPNDSFCQQLALFHDTLVQLRRIQKMPEHEASTIFQLAFGHAFGGQLVRTRKQVAQFKSTRSRATRAFSKIEELNELSGSKSTLSIPPPVATPIQTRSSSRIANRNAQSKSCC</sequence>
<dbReference type="PROSITE" id="PS00383">
    <property type="entry name" value="TYR_PHOSPHATASE_1"/>
    <property type="match status" value="1"/>
</dbReference>
<feature type="region of interest" description="Disordered" evidence="5">
    <location>
        <begin position="263"/>
        <end position="296"/>
    </location>
</feature>
<feature type="compositionally biased region" description="Polar residues" evidence="5">
    <location>
        <begin position="276"/>
        <end position="296"/>
    </location>
</feature>
<organism evidence="8 9">
    <name type="scientific">Basidiobolus ranarum</name>
    <dbReference type="NCBI Taxonomy" id="34480"/>
    <lineage>
        <taxon>Eukaryota</taxon>
        <taxon>Fungi</taxon>
        <taxon>Fungi incertae sedis</taxon>
        <taxon>Zoopagomycota</taxon>
        <taxon>Entomophthoromycotina</taxon>
        <taxon>Basidiobolomycetes</taxon>
        <taxon>Basidiobolales</taxon>
        <taxon>Basidiobolaceae</taxon>
        <taxon>Basidiobolus</taxon>
    </lineage>
</organism>
<evidence type="ECO:0000256" key="3">
    <source>
        <dbReference type="ARBA" id="ARBA00022801"/>
    </source>
</evidence>
<dbReference type="InterPro" id="IPR029021">
    <property type="entry name" value="Prot-tyrosine_phosphatase-like"/>
</dbReference>
<evidence type="ECO:0000259" key="6">
    <source>
        <dbReference type="PROSITE" id="PS50054"/>
    </source>
</evidence>
<evidence type="ECO:0000313" key="8">
    <source>
        <dbReference type="EMBL" id="KAK9762249.1"/>
    </source>
</evidence>
<dbReference type="PROSITE" id="PS50054">
    <property type="entry name" value="TYR_PHOSPHATASE_DUAL"/>
    <property type="match status" value="1"/>
</dbReference>
<reference evidence="8 9" key="1">
    <citation type="submission" date="2023-04" db="EMBL/GenBank/DDBJ databases">
        <title>Genome of Basidiobolus ranarum AG-B5.</title>
        <authorList>
            <person name="Stajich J.E."/>
            <person name="Carter-House D."/>
            <person name="Gryganskyi A."/>
        </authorList>
    </citation>
    <scope>NUCLEOTIDE SEQUENCE [LARGE SCALE GENOMIC DNA]</scope>
    <source>
        <strain evidence="8 9">AG-B5</strain>
    </source>
</reference>
<dbReference type="PROSITE" id="PS50056">
    <property type="entry name" value="TYR_PHOSPHATASE_2"/>
    <property type="match status" value="1"/>
</dbReference>
<dbReference type="PANTHER" id="PTHR10159">
    <property type="entry name" value="DUAL SPECIFICITY PROTEIN PHOSPHATASE"/>
    <property type="match status" value="1"/>
</dbReference>
<evidence type="ECO:0000256" key="1">
    <source>
        <dbReference type="ARBA" id="ARBA00008601"/>
    </source>
</evidence>
<proteinExistence type="inferred from homology"/>
<accession>A0ABR2WL53</accession>
<keyword evidence="9" id="KW-1185">Reference proteome</keyword>
<dbReference type="Gene3D" id="3.90.190.10">
    <property type="entry name" value="Protein tyrosine phosphatase superfamily"/>
    <property type="match status" value="1"/>
</dbReference>
<dbReference type="SMART" id="SM00195">
    <property type="entry name" value="DSPc"/>
    <property type="match status" value="1"/>
</dbReference>
<dbReference type="InterPro" id="IPR000340">
    <property type="entry name" value="Dual-sp_phosphatase_cat-dom"/>
</dbReference>
<evidence type="ECO:0000256" key="2">
    <source>
        <dbReference type="ARBA" id="ARBA00013064"/>
    </source>
</evidence>
<evidence type="ECO:0000256" key="4">
    <source>
        <dbReference type="ARBA" id="ARBA00022912"/>
    </source>
</evidence>
<evidence type="ECO:0000313" key="9">
    <source>
        <dbReference type="Proteomes" id="UP001479436"/>
    </source>
</evidence>